<sequence length="148" mass="16490">MIGGKTGHKGFQAREIAADVFVNALAKHFQENRIVLPPEWADLVKTAALKQMAPSNQNWFYTRAAAVIRQIYMHHDASLSGLAFHYGANLKAVTMPKHHHNASRKVIRSILQQLEKADLVKVGEKGRQLTPKGQRLLDQVATSCGKKQ</sequence>
<reference evidence="4" key="1">
    <citation type="submission" date="2006-10" db="EMBL/GenBank/DDBJ databases">
        <authorList>
            <person name="Amadeo P."/>
            <person name="Zhao Q."/>
            <person name="Wortman J."/>
            <person name="Fraser-Liggett C."/>
            <person name="Carlton J."/>
        </authorList>
    </citation>
    <scope>NUCLEOTIDE SEQUENCE</scope>
    <source>
        <strain evidence="4">G3</strain>
    </source>
</reference>
<keyword evidence="2 4" id="KW-0689">Ribosomal protein</keyword>
<dbReference type="InterPro" id="IPR018277">
    <property type="entry name" value="Ribosomal_eS19_CS"/>
</dbReference>
<dbReference type="EMBL" id="DS113190">
    <property type="protein sequence ID" value="EAY21485.1"/>
    <property type="molecule type" value="Genomic_DNA"/>
</dbReference>
<keyword evidence="3" id="KW-0687">Ribonucleoprotein</keyword>
<name>A2DDV9_TRIV3</name>
<dbReference type="FunFam" id="1.10.10.10:FF:001281">
    <property type="entry name" value="Ribosomal protein S19e, putative"/>
    <property type="match status" value="1"/>
</dbReference>
<dbReference type="GO" id="GO:0006412">
    <property type="term" value="P:translation"/>
    <property type="evidence" value="ECO:0007669"/>
    <property type="project" value="InterPro"/>
</dbReference>
<organism evidence="4 5">
    <name type="scientific">Trichomonas vaginalis (strain ATCC PRA-98 / G3)</name>
    <dbReference type="NCBI Taxonomy" id="412133"/>
    <lineage>
        <taxon>Eukaryota</taxon>
        <taxon>Metamonada</taxon>
        <taxon>Parabasalia</taxon>
        <taxon>Trichomonadida</taxon>
        <taxon>Trichomonadidae</taxon>
        <taxon>Trichomonas</taxon>
    </lineage>
</organism>
<evidence type="ECO:0000256" key="2">
    <source>
        <dbReference type="ARBA" id="ARBA00022980"/>
    </source>
</evidence>
<dbReference type="KEGG" id="tva:5467033"/>
<keyword evidence="5" id="KW-1185">Reference proteome</keyword>
<dbReference type="AlphaFoldDB" id="A2DDV9"/>
<dbReference type="SMART" id="SM01413">
    <property type="entry name" value="Ribosomal_S19e"/>
    <property type="match status" value="1"/>
</dbReference>
<dbReference type="PANTHER" id="PTHR11710">
    <property type="entry name" value="40S RIBOSOMAL PROTEIN S19"/>
    <property type="match status" value="1"/>
</dbReference>
<dbReference type="Proteomes" id="UP000001542">
    <property type="component" value="Unassembled WGS sequence"/>
</dbReference>
<comment type="similarity">
    <text evidence="1">Belongs to the eukaryotic ribosomal protein eS19 family.</text>
</comment>
<evidence type="ECO:0000313" key="4">
    <source>
        <dbReference type="EMBL" id="EAY21485.1"/>
    </source>
</evidence>
<dbReference type="VEuPathDB" id="TrichDB:TVAG_199240"/>
<dbReference type="Pfam" id="PF01090">
    <property type="entry name" value="Ribosomal_S19e"/>
    <property type="match status" value="1"/>
</dbReference>
<dbReference type="InterPro" id="IPR036390">
    <property type="entry name" value="WH_DNA-bd_sf"/>
</dbReference>
<dbReference type="GO" id="GO:0000028">
    <property type="term" value="P:ribosomal small subunit assembly"/>
    <property type="evidence" value="ECO:0000318"/>
    <property type="project" value="GO_Central"/>
</dbReference>
<protein>
    <submittedName>
        <fullName evidence="4">Ribosomal protein S19e, putative</fullName>
    </submittedName>
</protein>
<dbReference type="Gene3D" id="1.10.10.10">
    <property type="entry name" value="Winged helix-like DNA-binding domain superfamily/Winged helix DNA-binding domain"/>
    <property type="match status" value="1"/>
</dbReference>
<dbReference type="PANTHER" id="PTHR11710:SF0">
    <property type="entry name" value="40S RIBOSOMAL PROTEIN S19"/>
    <property type="match status" value="1"/>
</dbReference>
<dbReference type="GO" id="GO:0003723">
    <property type="term" value="F:RNA binding"/>
    <property type="evidence" value="ECO:0000318"/>
    <property type="project" value="GO_Central"/>
</dbReference>
<dbReference type="VEuPathDB" id="TrichDB:TVAGG3_0999760"/>
<gene>
    <name evidence="4" type="ORF">TVAG_199240</name>
</gene>
<dbReference type="InterPro" id="IPR001266">
    <property type="entry name" value="Ribosomal_eS19"/>
</dbReference>
<dbReference type="OMA" id="MPHRSAV"/>
<proteinExistence type="inferred from homology"/>
<dbReference type="GO" id="GO:0003735">
    <property type="term" value="F:structural constituent of ribosome"/>
    <property type="evidence" value="ECO:0000318"/>
    <property type="project" value="GO_Central"/>
</dbReference>
<reference evidence="4" key="2">
    <citation type="journal article" date="2007" name="Science">
        <title>Draft genome sequence of the sexually transmitted pathogen Trichomonas vaginalis.</title>
        <authorList>
            <person name="Carlton J.M."/>
            <person name="Hirt R.P."/>
            <person name="Silva J.C."/>
            <person name="Delcher A.L."/>
            <person name="Schatz M."/>
            <person name="Zhao Q."/>
            <person name="Wortman J.R."/>
            <person name="Bidwell S.L."/>
            <person name="Alsmark U.C.M."/>
            <person name="Besteiro S."/>
            <person name="Sicheritz-Ponten T."/>
            <person name="Noel C.J."/>
            <person name="Dacks J.B."/>
            <person name="Foster P.G."/>
            <person name="Simillion C."/>
            <person name="Van de Peer Y."/>
            <person name="Miranda-Saavedra D."/>
            <person name="Barton G.J."/>
            <person name="Westrop G.D."/>
            <person name="Mueller S."/>
            <person name="Dessi D."/>
            <person name="Fiori P.L."/>
            <person name="Ren Q."/>
            <person name="Paulsen I."/>
            <person name="Zhang H."/>
            <person name="Bastida-Corcuera F.D."/>
            <person name="Simoes-Barbosa A."/>
            <person name="Brown M.T."/>
            <person name="Hayes R.D."/>
            <person name="Mukherjee M."/>
            <person name="Okumura C.Y."/>
            <person name="Schneider R."/>
            <person name="Smith A.J."/>
            <person name="Vanacova S."/>
            <person name="Villalvazo M."/>
            <person name="Haas B.J."/>
            <person name="Pertea M."/>
            <person name="Feldblyum T.V."/>
            <person name="Utterback T.R."/>
            <person name="Shu C.L."/>
            <person name="Osoegawa K."/>
            <person name="de Jong P.J."/>
            <person name="Hrdy I."/>
            <person name="Horvathova L."/>
            <person name="Zubacova Z."/>
            <person name="Dolezal P."/>
            <person name="Malik S.B."/>
            <person name="Logsdon J.M. Jr."/>
            <person name="Henze K."/>
            <person name="Gupta A."/>
            <person name="Wang C.C."/>
            <person name="Dunne R.L."/>
            <person name="Upcroft J.A."/>
            <person name="Upcroft P."/>
            <person name="White O."/>
            <person name="Salzberg S.L."/>
            <person name="Tang P."/>
            <person name="Chiu C.-H."/>
            <person name="Lee Y.-S."/>
            <person name="Embley T.M."/>
            <person name="Coombs G.H."/>
            <person name="Mottram J.C."/>
            <person name="Tachezy J."/>
            <person name="Fraser-Liggett C.M."/>
            <person name="Johnson P.J."/>
        </authorList>
    </citation>
    <scope>NUCLEOTIDE SEQUENCE [LARGE SCALE GENOMIC DNA]</scope>
    <source>
        <strain evidence="4">G3</strain>
    </source>
</reference>
<dbReference type="STRING" id="5722.A2DDV9"/>
<evidence type="ECO:0000313" key="5">
    <source>
        <dbReference type="Proteomes" id="UP000001542"/>
    </source>
</evidence>
<dbReference type="GO" id="GO:0022627">
    <property type="term" value="C:cytosolic small ribosomal subunit"/>
    <property type="evidence" value="ECO:0000318"/>
    <property type="project" value="GO_Central"/>
</dbReference>
<dbReference type="OrthoDB" id="428974at2759"/>
<dbReference type="SUPFAM" id="SSF46785">
    <property type="entry name" value="Winged helix' DNA-binding domain"/>
    <property type="match status" value="1"/>
</dbReference>
<evidence type="ECO:0000256" key="3">
    <source>
        <dbReference type="ARBA" id="ARBA00023274"/>
    </source>
</evidence>
<dbReference type="SMR" id="A2DDV9"/>
<dbReference type="PROSITE" id="PS00628">
    <property type="entry name" value="RIBOSOMAL_S19E"/>
    <property type="match status" value="1"/>
</dbReference>
<accession>A2DDV9</accession>
<dbReference type="FunCoup" id="A2DDV9">
    <property type="interactions" value="602"/>
</dbReference>
<dbReference type="RefSeq" id="XP_001582471.1">
    <property type="nucleotide sequence ID" value="XM_001582421.1"/>
</dbReference>
<dbReference type="InterPro" id="IPR036388">
    <property type="entry name" value="WH-like_DNA-bd_sf"/>
</dbReference>
<dbReference type="eggNOG" id="KOG3411">
    <property type="taxonomic scope" value="Eukaryota"/>
</dbReference>
<evidence type="ECO:0000256" key="1">
    <source>
        <dbReference type="ARBA" id="ARBA00010014"/>
    </source>
</evidence>
<dbReference type="InParanoid" id="A2DDV9"/>